<feature type="transmembrane region" description="Helical" evidence="2">
    <location>
        <begin position="621"/>
        <end position="641"/>
    </location>
</feature>
<feature type="transmembrane region" description="Helical" evidence="2">
    <location>
        <begin position="653"/>
        <end position="679"/>
    </location>
</feature>
<feature type="transmembrane region" description="Helical" evidence="2">
    <location>
        <begin position="145"/>
        <end position="168"/>
    </location>
</feature>
<dbReference type="EMBL" id="CH408030">
    <property type="protein sequence ID" value="EAQ90379.1"/>
    <property type="molecule type" value="Genomic_DNA"/>
</dbReference>
<evidence type="ECO:0000313" key="4">
    <source>
        <dbReference type="Proteomes" id="UP000001056"/>
    </source>
</evidence>
<feature type="region of interest" description="Disordered" evidence="1">
    <location>
        <begin position="434"/>
        <end position="454"/>
    </location>
</feature>
<evidence type="ECO:0000256" key="2">
    <source>
        <dbReference type="SAM" id="Phobius"/>
    </source>
</evidence>
<feature type="transmembrane region" description="Helical" evidence="2">
    <location>
        <begin position="371"/>
        <end position="387"/>
    </location>
</feature>
<dbReference type="InParanoid" id="Q2HBU0"/>
<protein>
    <submittedName>
        <fullName evidence="3">Uncharacterized protein</fullName>
    </submittedName>
</protein>
<keyword evidence="2" id="KW-0812">Transmembrane</keyword>
<keyword evidence="4" id="KW-1185">Reference proteome</keyword>
<gene>
    <name evidence="3" type="ORF">CHGG_02314</name>
</gene>
<feature type="transmembrane region" description="Helical" evidence="2">
    <location>
        <begin position="268"/>
        <end position="286"/>
    </location>
</feature>
<keyword evidence="2" id="KW-0472">Membrane</keyword>
<reference evidence="4" key="1">
    <citation type="journal article" date="2015" name="Genome Announc.">
        <title>Draft genome sequence of the cellulolytic fungus Chaetomium globosum.</title>
        <authorList>
            <person name="Cuomo C.A."/>
            <person name="Untereiner W.A."/>
            <person name="Ma L.-J."/>
            <person name="Grabherr M."/>
            <person name="Birren B.W."/>
        </authorList>
    </citation>
    <scope>NUCLEOTIDE SEQUENCE [LARGE SCALE GENOMIC DNA]</scope>
    <source>
        <strain evidence="4">ATCC 6205 / CBS 148.51 / DSM 1962 / NBRC 6347 / NRRL 1970</strain>
    </source>
</reference>
<dbReference type="Proteomes" id="UP000001056">
    <property type="component" value="Unassembled WGS sequence"/>
</dbReference>
<dbReference type="GeneID" id="4388549"/>
<dbReference type="PANTHER" id="PTHR37577:SF1">
    <property type="entry name" value="INTEGRAL MEMBRANE PROTEIN"/>
    <property type="match status" value="1"/>
</dbReference>
<feature type="transmembrane region" description="Helical" evidence="2">
    <location>
        <begin position="24"/>
        <end position="45"/>
    </location>
</feature>
<name>Q2HBU0_CHAGB</name>
<keyword evidence="2" id="KW-1133">Transmembrane helix</keyword>
<dbReference type="STRING" id="306901.Q2HBU0"/>
<proteinExistence type="predicted"/>
<feature type="transmembrane region" description="Helical" evidence="2">
    <location>
        <begin position="180"/>
        <end position="201"/>
    </location>
</feature>
<feature type="transmembrane region" description="Helical" evidence="2">
    <location>
        <begin position="580"/>
        <end position="601"/>
    </location>
</feature>
<dbReference type="OrthoDB" id="5427664at2759"/>
<dbReference type="PANTHER" id="PTHR37577">
    <property type="entry name" value="INTEGRAL MEMBRANE PROTEIN"/>
    <property type="match status" value="1"/>
</dbReference>
<sequence length="681" mass="75403">MAGVGVDATLDTQLSGARRQHDKVLVGFVGTGYVVLVVLLINYLIAYDPMPQHVYIGWSRYFIEPILKPNPIDVKFLGWARGIIRRVIRLAPNSWSAYTINADFSTALRKSILNLCDVQMVTGLAILISGFMVMDCGLSSYHWQIMVYLAWFSTVAHMSSLTSVRDYLSTRPWQRNIRFLMTLILLAMLITAIVPTAYFQWSSIGLTSDDRKGTLTRTELQALPAACFLRPTTATLIWDSQYCPADGSSSHRYPWPCTFQSSFLGDNGPYQSAVFSITLLVFTFLTRSIKLFNPLSALASRFLTRPVSRLLHRILLWLSRSQRRDPDLSQVAWRPPLRQKLLFRLVTRPVLALLLTLRLQVDLFSSMLSELFWLMCILAWGTVKLLSSRNTLDTEILEEETQWTYGQILPVLLLVMPVLGVVGTLSVETKPKVTAAMAPPQPPAATRDSSSSGPGVRLLLRRQLSADSLEMTDMTGGRVSVSAAEGIAGSGQNAPPVLKRLLSRDSLDMTDGQDDSVAGGTPDWLVRNYYDSFWVNYCIGGECAVIFAYGIILFSVVFNFGHGMGLASQFNLLQFWVSEFAGVYSLVTVPLACFATFLVGLGMEKWLQAPGSRAGKHTVMLLLAAAIHTGYVFMVLLGPFLPWGLSGSDAHVIRVVAIISMAVGLYCLYALVVVVGSFARR</sequence>
<evidence type="ECO:0000256" key="1">
    <source>
        <dbReference type="SAM" id="MobiDB-lite"/>
    </source>
</evidence>
<organism evidence="3 4">
    <name type="scientific">Chaetomium globosum (strain ATCC 6205 / CBS 148.51 / DSM 1962 / NBRC 6347 / NRRL 1970)</name>
    <name type="common">Soil fungus</name>
    <dbReference type="NCBI Taxonomy" id="306901"/>
    <lineage>
        <taxon>Eukaryota</taxon>
        <taxon>Fungi</taxon>
        <taxon>Dikarya</taxon>
        <taxon>Ascomycota</taxon>
        <taxon>Pezizomycotina</taxon>
        <taxon>Sordariomycetes</taxon>
        <taxon>Sordariomycetidae</taxon>
        <taxon>Sordariales</taxon>
        <taxon>Chaetomiaceae</taxon>
        <taxon>Chaetomium</taxon>
    </lineage>
</organism>
<dbReference type="OMA" id="SINRELW"/>
<feature type="transmembrane region" description="Helical" evidence="2">
    <location>
        <begin position="407"/>
        <end position="427"/>
    </location>
</feature>
<evidence type="ECO:0000313" key="3">
    <source>
        <dbReference type="EMBL" id="EAQ90379.1"/>
    </source>
</evidence>
<feature type="transmembrane region" description="Helical" evidence="2">
    <location>
        <begin position="112"/>
        <end position="133"/>
    </location>
</feature>
<dbReference type="VEuPathDB" id="FungiDB:CHGG_02314"/>
<feature type="transmembrane region" description="Helical" evidence="2">
    <location>
        <begin position="534"/>
        <end position="560"/>
    </location>
</feature>
<accession>Q2HBU0</accession>
<dbReference type="RefSeq" id="XP_001228830.1">
    <property type="nucleotide sequence ID" value="XM_001228829.1"/>
</dbReference>
<dbReference type="InterPro" id="IPR053018">
    <property type="entry name" value="Elsinochrome_Biosynth-Asso"/>
</dbReference>
<dbReference type="eggNOG" id="ENOG502SQSC">
    <property type="taxonomic scope" value="Eukaryota"/>
</dbReference>
<dbReference type="AlphaFoldDB" id="Q2HBU0"/>
<dbReference type="HOGENOM" id="CLU_454220_0_0_1"/>